<organism evidence="1 2">
    <name type="scientific">Acinetobacter chinensis</name>
    <dbReference type="NCBI Taxonomy" id="2004650"/>
    <lineage>
        <taxon>Bacteria</taxon>
        <taxon>Pseudomonadati</taxon>
        <taxon>Pseudomonadota</taxon>
        <taxon>Gammaproteobacteria</taxon>
        <taxon>Moraxellales</taxon>
        <taxon>Moraxellaceae</taxon>
        <taxon>Acinetobacter</taxon>
    </lineage>
</organism>
<evidence type="ECO:0000313" key="1">
    <source>
        <dbReference type="EMBL" id="MDV2468820.1"/>
    </source>
</evidence>
<proteinExistence type="predicted"/>
<keyword evidence="2" id="KW-1185">Reference proteome</keyword>
<name>A0ABU3WEJ6_9GAMM</name>
<dbReference type="RefSeq" id="WP_317083164.1">
    <property type="nucleotide sequence ID" value="NZ_JASVDY010000002.1"/>
</dbReference>
<gene>
    <name evidence="1" type="ORF">QR674_07470</name>
</gene>
<evidence type="ECO:0000313" key="2">
    <source>
        <dbReference type="Proteomes" id="UP001278188"/>
    </source>
</evidence>
<dbReference type="Proteomes" id="UP001278188">
    <property type="component" value="Unassembled WGS sequence"/>
</dbReference>
<reference evidence="1 2" key="1">
    <citation type="submission" date="2023-06" db="EMBL/GenBank/DDBJ databases">
        <title>Genomic Analysis of Acinetobacter Strains Recovered from South Australian Aquatic Samples provides Insights into the Circulation of Antibiotic Resistance determinants in the Environment.</title>
        <authorList>
            <person name="Tobin L."/>
            <person name="Jarocki V.M."/>
            <person name="Kenyon J."/>
            <person name="Drigo B."/>
            <person name="Donner E."/>
            <person name="Djordjevic S.P."/>
            <person name="Hamidian M."/>
        </authorList>
    </citation>
    <scope>NUCLEOTIDE SEQUENCE [LARGE SCALE GENOMIC DNA]</scope>
    <source>
        <strain evidence="1 2">SAAc652</strain>
    </source>
</reference>
<dbReference type="EMBL" id="JASVDY010000002">
    <property type="protein sequence ID" value="MDV2468820.1"/>
    <property type="molecule type" value="Genomic_DNA"/>
</dbReference>
<sequence>MTKLVSVILHNKMEYSIMMMNNNKSQKSVIKTGILVVICSSVPIFVQAAGVALSDQSLADTAGENGYVNSSALQKFKSDEETSKADHQKEVHRLVSQNNQNIQEKNLEGSEMSDYLIQKKKADDKARILQDEKTLPVNNIVYKQSYDNITVTYPNGITIEMR</sequence>
<protein>
    <submittedName>
        <fullName evidence="1">Uncharacterized protein</fullName>
    </submittedName>
</protein>
<comment type="caution">
    <text evidence="1">The sequence shown here is derived from an EMBL/GenBank/DDBJ whole genome shotgun (WGS) entry which is preliminary data.</text>
</comment>
<accession>A0ABU3WEJ6</accession>